<feature type="transmembrane region" description="Helical" evidence="2">
    <location>
        <begin position="14"/>
        <end position="33"/>
    </location>
</feature>
<dbReference type="Gene3D" id="3.40.30.10">
    <property type="entry name" value="Glutaredoxin"/>
    <property type="match status" value="1"/>
</dbReference>
<dbReference type="InterPro" id="IPR013766">
    <property type="entry name" value="Thioredoxin_domain"/>
</dbReference>
<sequence>MNPTKPPHHKAHRLLWPISLMVVLCLIALVWSLQLAPWRTHDGEPPWIYGAPDARFTIIEYADLECPYCRAYYPQLRIWIDAHHDVNWQWHHFPLTAHEPAARIEAKLVECTGRADGQRAFWTATAWVYAHTRGNGDGLPASLSYPGLDRAATRCLREASADTAIQADVDAAQREQILGTPSLKLVDHTTGRTLLIPGPARSDALLSAIDQLTAREPLEVRPPPASSAITNTIAPTTSAPR</sequence>
<evidence type="ECO:0000256" key="1">
    <source>
        <dbReference type="SAM" id="MobiDB-lite"/>
    </source>
</evidence>
<dbReference type="PROSITE" id="PS51352">
    <property type="entry name" value="THIOREDOXIN_2"/>
    <property type="match status" value="1"/>
</dbReference>
<feature type="compositionally biased region" description="Polar residues" evidence="1">
    <location>
        <begin position="227"/>
        <end position="241"/>
    </location>
</feature>
<keyword evidence="2" id="KW-0812">Transmembrane</keyword>
<keyword evidence="2" id="KW-1133">Transmembrane helix</keyword>
<dbReference type="InterPro" id="IPR036249">
    <property type="entry name" value="Thioredoxin-like_sf"/>
</dbReference>
<evidence type="ECO:0000259" key="3">
    <source>
        <dbReference type="PROSITE" id="PS51352"/>
    </source>
</evidence>
<dbReference type="InterPro" id="IPR012336">
    <property type="entry name" value="Thioredoxin-like_fold"/>
</dbReference>
<dbReference type="SUPFAM" id="SSF52833">
    <property type="entry name" value="Thioredoxin-like"/>
    <property type="match status" value="1"/>
</dbReference>
<feature type="domain" description="Thioredoxin" evidence="3">
    <location>
        <begin position="24"/>
        <end position="214"/>
    </location>
</feature>
<accession>A0ABW8ZM00</accession>
<dbReference type="Pfam" id="PF13462">
    <property type="entry name" value="Thioredoxin_4"/>
    <property type="match status" value="1"/>
</dbReference>
<reference evidence="4 5" key="1">
    <citation type="journal article" date="2024" name="Chem. Sci.">
        <title>Discovery of megapolipeptins by genome mining of a Burkholderiales bacteria collection.</title>
        <authorList>
            <person name="Paulo B.S."/>
            <person name="Recchia M.J.J."/>
            <person name="Lee S."/>
            <person name="Fergusson C.H."/>
            <person name="Romanowski S.B."/>
            <person name="Hernandez A."/>
            <person name="Krull N."/>
            <person name="Liu D.Y."/>
            <person name="Cavanagh H."/>
            <person name="Bos A."/>
            <person name="Gray C.A."/>
            <person name="Murphy B.T."/>
            <person name="Linington R.G."/>
            <person name="Eustaquio A.S."/>
        </authorList>
    </citation>
    <scope>NUCLEOTIDE SEQUENCE [LARGE SCALE GENOMIC DNA]</scope>
    <source>
        <strain evidence="4 5">RL16-012-BIC-B</strain>
    </source>
</reference>
<comment type="caution">
    <text evidence="4">The sequence shown here is derived from an EMBL/GenBank/DDBJ whole genome shotgun (WGS) entry which is preliminary data.</text>
</comment>
<dbReference type="Proteomes" id="UP001629249">
    <property type="component" value="Unassembled WGS sequence"/>
</dbReference>
<organism evidence="4 5">
    <name type="scientific">Paraburkholderia agricolaris</name>
    <dbReference type="NCBI Taxonomy" id="2152888"/>
    <lineage>
        <taxon>Bacteria</taxon>
        <taxon>Pseudomonadati</taxon>
        <taxon>Pseudomonadota</taxon>
        <taxon>Betaproteobacteria</taxon>
        <taxon>Burkholderiales</taxon>
        <taxon>Burkholderiaceae</taxon>
        <taxon>Paraburkholderia</taxon>
    </lineage>
</organism>
<name>A0ABW8ZM00_9BURK</name>
<proteinExistence type="predicted"/>
<evidence type="ECO:0000256" key="2">
    <source>
        <dbReference type="SAM" id="Phobius"/>
    </source>
</evidence>
<protein>
    <submittedName>
        <fullName evidence="4">Thioredoxin domain-containing protein</fullName>
    </submittedName>
</protein>
<dbReference type="RefSeq" id="WP_408326328.1">
    <property type="nucleotide sequence ID" value="NZ_JAQQFH010000002.1"/>
</dbReference>
<feature type="region of interest" description="Disordered" evidence="1">
    <location>
        <begin position="217"/>
        <end position="241"/>
    </location>
</feature>
<keyword evidence="2" id="KW-0472">Membrane</keyword>
<dbReference type="CDD" id="cd02972">
    <property type="entry name" value="DsbA_family"/>
    <property type="match status" value="1"/>
</dbReference>
<gene>
    <name evidence="4" type="ORF">PQR66_09130</name>
</gene>
<keyword evidence="5" id="KW-1185">Reference proteome</keyword>
<evidence type="ECO:0000313" key="4">
    <source>
        <dbReference type="EMBL" id="MFL9883186.1"/>
    </source>
</evidence>
<dbReference type="EMBL" id="JAQQFN010000005">
    <property type="protein sequence ID" value="MFL9883186.1"/>
    <property type="molecule type" value="Genomic_DNA"/>
</dbReference>
<evidence type="ECO:0000313" key="5">
    <source>
        <dbReference type="Proteomes" id="UP001629249"/>
    </source>
</evidence>